<evidence type="ECO:0000313" key="4">
    <source>
        <dbReference type="EMBL" id="CCG00184.1"/>
    </source>
</evidence>
<organism evidence="4">
    <name type="scientific">uncultured Flavobacteriia bacterium</name>
    <dbReference type="NCBI Taxonomy" id="212695"/>
    <lineage>
        <taxon>Bacteria</taxon>
        <taxon>Pseudomonadati</taxon>
        <taxon>Bacteroidota</taxon>
        <taxon>Flavobacteriia</taxon>
        <taxon>environmental samples</taxon>
    </lineage>
</organism>
<dbReference type="InterPro" id="IPR045851">
    <property type="entry name" value="AMP-bd_C_sf"/>
</dbReference>
<dbReference type="Gene3D" id="3.30.300.30">
    <property type="match status" value="1"/>
</dbReference>
<dbReference type="GO" id="GO:0006631">
    <property type="term" value="P:fatty acid metabolic process"/>
    <property type="evidence" value="ECO:0007669"/>
    <property type="project" value="TreeGrafter"/>
</dbReference>
<protein>
    <submittedName>
        <fullName evidence="4">O-succinylbenzoate--CoA ligase</fullName>
        <ecNumber evidence="4">6.2.1.26</ecNumber>
    </submittedName>
</protein>
<dbReference type="EMBL" id="FO117601">
    <property type="protein sequence ID" value="CCG00184.1"/>
    <property type="molecule type" value="Genomic_DNA"/>
</dbReference>
<comment type="similarity">
    <text evidence="1">Belongs to the ATP-dependent AMP-binding enzyme family.</text>
</comment>
<reference evidence="4" key="2">
    <citation type="submission" date="2012-02" db="EMBL/GenBank/DDBJ databases">
        <authorList>
            <person name="Genoscope - CEA"/>
        </authorList>
    </citation>
    <scope>NUCLEOTIDE SEQUENCE</scope>
</reference>
<dbReference type="Pfam" id="PF00501">
    <property type="entry name" value="AMP-binding"/>
    <property type="match status" value="1"/>
</dbReference>
<sequence length="357" mass="40520">MNTPWKYIHPKFKLNGLSYRSDGLFEIAKDLINTGAHHEISIGNFIQEWLDNNDYVAVKTSGSTGLPKNLELSKKKMINSAKATGTFFKLPENTTALLCLPSNYIAGKMMLVRAMILGWNLYIVAPEKNAISHYDTEYDFVAMVPYQVHYSLKYLNKIKKLIIGGGAISKELNDRLQKVNTEVFATYGMTETISHIAVRRINGLAKSNDYTALPRVRFSLDKRNCLIIDAPEVSVEKVISNDVVKLISPTSFEYVGRIDHVVNSGGIKLFPEQIEEKLAFYIDRPFIIASEKNETLGEQLILIIEDATTQENSDFKEAFLSLSSYERPKKIYTFSKFPFTETGKIKRMELLNSLQNF</sequence>
<dbReference type="InterPro" id="IPR000873">
    <property type="entry name" value="AMP-dep_synth/lig_dom"/>
</dbReference>
<evidence type="ECO:0000256" key="2">
    <source>
        <dbReference type="ARBA" id="ARBA00022598"/>
    </source>
</evidence>
<evidence type="ECO:0000259" key="3">
    <source>
        <dbReference type="Pfam" id="PF00501"/>
    </source>
</evidence>
<dbReference type="SUPFAM" id="SSF56801">
    <property type="entry name" value="Acetyl-CoA synthetase-like"/>
    <property type="match status" value="1"/>
</dbReference>
<dbReference type="InterPro" id="IPR042099">
    <property type="entry name" value="ANL_N_sf"/>
</dbReference>
<dbReference type="EC" id="6.2.1.26" evidence="4"/>
<keyword evidence="2 4" id="KW-0436">Ligase</keyword>
<dbReference type="GO" id="GO:0031956">
    <property type="term" value="F:medium-chain fatty acid-CoA ligase activity"/>
    <property type="evidence" value="ECO:0007669"/>
    <property type="project" value="TreeGrafter"/>
</dbReference>
<accession>H6RGM3</accession>
<dbReference type="PANTHER" id="PTHR43201:SF5">
    <property type="entry name" value="MEDIUM-CHAIN ACYL-COA LIGASE ACSF2, MITOCHONDRIAL"/>
    <property type="match status" value="1"/>
</dbReference>
<proteinExistence type="inferred from homology"/>
<name>H6RGM3_9BACT</name>
<feature type="domain" description="AMP-dependent synthetase/ligase" evidence="3">
    <location>
        <begin position="49"/>
        <end position="216"/>
    </location>
</feature>
<dbReference type="Gene3D" id="3.40.50.12780">
    <property type="entry name" value="N-terminal domain of ligase-like"/>
    <property type="match status" value="1"/>
</dbReference>
<reference evidence="4" key="1">
    <citation type="journal article" date="2012" name="Environ. Microbiol.">
        <title>Genomic content of uncultured Bacteroidetes from contrasting oceanic provinces in the North Atlantic Ocean.</title>
        <authorList>
            <person name="Gomez-Pereira P.R."/>
            <person name="Schuler M."/>
            <person name="Fuchs B.M."/>
            <person name="Bennke C."/>
            <person name="Teeling H."/>
            <person name="Waldmann J."/>
            <person name="Richter M."/>
            <person name="Barbe V."/>
            <person name="Bataille E."/>
            <person name="Glockner F.O."/>
            <person name="Amann R."/>
        </authorList>
    </citation>
    <scope>NUCLEOTIDE SEQUENCE</scope>
</reference>
<dbReference type="PANTHER" id="PTHR43201">
    <property type="entry name" value="ACYL-COA SYNTHETASE"/>
    <property type="match status" value="1"/>
</dbReference>
<evidence type="ECO:0000256" key="1">
    <source>
        <dbReference type="ARBA" id="ARBA00006432"/>
    </source>
</evidence>
<dbReference type="AlphaFoldDB" id="H6RGM3"/>
<gene>
    <name evidence="4" type="primary">menE</name>
    <name evidence="4" type="ORF">VIS_S3CNB120004</name>
</gene>
<dbReference type="GO" id="GO:0008756">
    <property type="term" value="F:o-succinylbenzoate-CoA ligase activity"/>
    <property type="evidence" value="ECO:0007669"/>
    <property type="project" value="UniProtKB-EC"/>
</dbReference>